<gene>
    <name evidence="2" type="ORF">PhCBS80983_g02377</name>
</gene>
<keyword evidence="3" id="KW-1185">Reference proteome</keyword>
<organism evidence="2 3">
    <name type="scientific">Powellomyces hirtus</name>
    <dbReference type="NCBI Taxonomy" id="109895"/>
    <lineage>
        <taxon>Eukaryota</taxon>
        <taxon>Fungi</taxon>
        <taxon>Fungi incertae sedis</taxon>
        <taxon>Chytridiomycota</taxon>
        <taxon>Chytridiomycota incertae sedis</taxon>
        <taxon>Chytridiomycetes</taxon>
        <taxon>Spizellomycetales</taxon>
        <taxon>Powellomycetaceae</taxon>
        <taxon>Powellomyces</taxon>
    </lineage>
</organism>
<evidence type="ECO:0000256" key="1">
    <source>
        <dbReference type="SAM" id="Phobius"/>
    </source>
</evidence>
<keyword evidence="1" id="KW-0472">Membrane</keyword>
<reference evidence="2 3" key="1">
    <citation type="journal article" date="2019" name="Sci. Rep.">
        <title>Comparative genomics of chytrid fungi reveal insights into the obligate biotrophic and pathogenic lifestyle of Synchytrium endobioticum.</title>
        <authorList>
            <person name="van de Vossenberg B.T.L.H."/>
            <person name="Warris S."/>
            <person name="Nguyen H.D.T."/>
            <person name="van Gent-Pelzer M.P.E."/>
            <person name="Joly D.L."/>
            <person name="van de Geest H.C."/>
            <person name="Bonants P.J.M."/>
            <person name="Smith D.S."/>
            <person name="Levesque C.A."/>
            <person name="van der Lee T.A.J."/>
        </authorList>
    </citation>
    <scope>NUCLEOTIDE SEQUENCE [LARGE SCALE GENOMIC DNA]</scope>
    <source>
        <strain evidence="2 3">CBS 809.83</strain>
    </source>
</reference>
<dbReference type="EMBL" id="QEAQ01000023">
    <property type="protein sequence ID" value="TPX59617.1"/>
    <property type="molecule type" value="Genomic_DNA"/>
</dbReference>
<evidence type="ECO:0000313" key="3">
    <source>
        <dbReference type="Proteomes" id="UP000318582"/>
    </source>
</evidence>
<dbReference type="Proteomes" id="UP000318582">
    <property type="component" value="Unassembled WGS sequence"/>
</dbReference>
<comment type="caution">
    <text evidence="2">The sequence shown here is derived from an EMBL/GenBank/DDBJ whole genome shotgun (WGS) entry which is preliminary data.</text>
</comment>
<protein>
    <submittedName>
        <fullName evidence="2">Uncharacterized protein</fullName>
    </submittedName>
</protein>
<feature type="transmembrane region" description="Helical" evidence="1">
    <location>
        <begin position="41"/>
        <end position="63"/>
    </location>
</feature>
<feature type="transmembrane region" description="Helical" evidence="1">
    <location>
        <begin position="356"/>
        <end position="384"/>
    </location>
</feature>
<accession>A0A507E8B0</accession>
<keyword evidence="1" id="KW-0812">Transmembrane</keyword>
<evidence type="ECO:0000313" key="2">
    <source>
        <dbReference type="EMBL" id="TPX59617.1"/>
    </source>
</evidence>
<proteinExistence type="predicted"/>
<name>A0A507E8B0_9FUNG</name>
<keyword evidence="1" id="KW-1133">Transmembrane helix</keyword>
<sequence>MRRVRAAWKLHVAGEVKVGTLAVTGRLVEMKFLTGRETLRCGLIALVLLSAYLIDYGGGLLLVNTTKAKENCGVQDRPAVPSRLVSMTGAQFYNHTDYTRVIESLYDSAEIPTGHIPGVVVHDPLWRYDRNLMAGLIACEPTETTFKFSVNVSLGVRSNAFAVAGWPTQTGAHPVQTLDPSVPFANIRFDLRHGRYMQPCELDVLANCATHFDLHYLASWPESPTSFNILLINLYEQLASPLTLGRLDGGDIRVPYTTPSPAPALLCKVSLRNTAVVSQWGEMNLPYVDRFATYLTDKLTKEWNINVRNALQSSTEPQHPETDPVDLLIRMILSVGTDLKADDYLVPASFAVPCSILSYFGTMVVIIPVVVIGFILLYLAVVFYSVGPSLGTKLGLIPVSAVEWAGLAIKEAGLNPRRLDSCQGAFEKNCDVWLVHKGEAVTLVKGNVIEDVMEMRPEEGMELVATEHELR</sequence>
<dbReference type="AlphaFoldDB" id="A0A507E8B0"/>